<dbReference type="Pfam" id="PF12937">
    <property type="entry name" value="F-box-like"/>
    <property type="match status" value="1"/>
</dbReference>
<organism evidence="2 3">
    <name type="scientific">Rhizoctonia solani</name>
    <dbReference type="NCBI Taxonomy" id="456999"/>
    <lineage>
        <taxon>Eukaryota</taxon>
        <taxon>Fungi</taxon>
        <taxon>Dikarya</taxon>
        <taxon>Basidiomycota</taxon>
        <taxon>Agaricomycotina</taxon>
        <taxon>Agaricomycetes</taxon>
        <taxon>Cantharellales</taxon>
        <taxon>Ceratobasidiaceae</taxon>
        <taxon>Rhizoctonia</taxon>
    </lineage>
</organism>
<accession>A0A8H3C251</accession>
<dbReference type="InterPro" id="IPR032675">
    <property type="entry name" value="LRR_dom_sf"/>
</dbReference>
<dbReference type="PROSITE" id="PS50181">
    <property type="entry name" value="FBOX"/>
    <property type="match status" value="1"/>
</dbReference>
<evidence type="ECO:0000313" key="2">
    <source>
        <dbReference type="EMBL" id="CAE6473083.1"/>
    </source>
</evidence>
<dbReference type="Gene3D" id="3.80.10.10">
    <property type="entry name" value="Ribonuclease Inhibitor"/>
    <property type="match status" value="1"/>
</dbReference>
<dbReference type="EMBL" id="CAJMWW010000525">
    <property type="protein sequence ID" value="CAE6473083.1"/>
    <property type="molecule type" value="Genomic_DNA"/>
</dbReference>
<dbReference type="SUPFAM" id="SSF81383">
    <property type="entry name" value="F-box domain"/>
    <property type="match status" value="1"/>
</dbReference>
<dbReference type="AlphaFoldDB" id="A0A8H3C251"/>
<feature type="domain" description="F-box" evidence="1">
    <location>
        <begin position="1"/>
        <end position="45"/>
    </location>
</feature>
<dbReference type="InterPro" id="IPR036047">
    <property type="entry name" value="F-box-like_dom_sf"/>
</dbReference>
<dbReference type="Proteomes" id="UP000663841">
    <property type="component" value="Unassembled WGS sequence"/>
</dbReference>
<dbReference type="Gene3D" id="1.20.1280.50">
    <property type="match status" value="1"/>
</dbReference>
<evidence type="ECO:0000313" key="3">
    <source>
        <dbReference type="Proteomes" id="UP000663841"/>
    </source>
</evidence>
<evidence type="ECO:0000259" key="1">
    <source>
        <dbReference type="PROSITE" id="PS50181"/>
    </source>
</evidence>
<reference evidence="2" key="1">
    <citation type="submission" date="2021-01" db="EMBL/GenBank/DDBJ databases">
        <authorList>
            <person name="Kaushik A."/>
        </authorList>
    </citation>
    <scope>NUCLEOTIDE SEQUENCE</scope>
    <source>
        <strain evidence="2">AG3-T5</strain>
    </source>
</reference>
<sequence>MPLSRLPTEIVSHITSYLPRFCIISASLVCRAWRLVLLRTLYHSVKLVEDRHAVHFANTITSDGVAGLSHYIPQLITSLGIGSEWSMYITGLGLAHLESCIMHLIQLRRFHCHIILSASENLELFRLVQTQCLQLESVGLHFVGADVSKIESSQLTTLFGFRNLVNYSLRMRYILWDIDSGTLAPLKALVINCPNLESLTLDFSFSFDDSGPKTTYNLDLLPDLFAQDLIMPDLHTLHLCGDVEMDIGSILSSPTTGSYLFRDFLSRHPQIRDLKLGWLHINGSYKNHDMHPDNLGLALPSLRRCSAPVFICAHLVCSAVATQLEHLEVRGRTAASEFAFEALPMPMLRVLLIKIDYDVLKVMRLIMPVANRLEHLCLTGIRRRHHTEFLELLTHTPNLQTVSMDYLEAYSCQQLVGKIKTMYPKLKIVGSPGREY</sequence>
<dbReference type="InterPro" id="IPR001810">
    <property type="entry name" value="F-box_dom"/>
</dbReference>
<name>A0A8H3C251_9AGAM</name>
<proteinExistence type="predicted"/>
<protein>
    <recommendedName>
        <fullName evidence="1">F-box domain-containing protein</fullName>
    </recommendedName>
</protein>
<comment type="caution">
    <text evidence="2">The sequence shown here is derived from an EMBL/GenBank/DDBJ whole genome shotgun (WGS) entry which is preliminary data.</text>
</comment>
<dbReference type="SMART" id="SM00256">
    <property type="entry name" value="FBOX"/>
    <property type="match status" value="1"/>
</dbReference>
<gene>
    <name evidence="2" type="ORF">RDB_LOCUS182639</name>
</gene>